<dbReference type="EMBL" id="JAHMUF010000023">
    <property type="protein sequence ID" value="KAG7191815.1"/>
    <property type="molecule type" value="Genomic_DNA"/>
</dbReference>
<dbReference type="Proteomes" id="UP000790833">
    <property type="component" value="Unassembled WGS sequence"/>
</dbReference>
<dbReference type="Gene3D" id="3.80.10.10">
    <property type="entry name" value="Ribonuclease Inhibitor"/>
    <property type="match status" value="2"/>
</dbReference>
<sequence length="592" mass="66759">MRSRRTTSNVKGPNSALTEFLRLEGITDAFRRRREAEGTTTQPPEEPSVSAATPPPSGHRQRRQTKRRRDLDLDPDEEFIPEHDDDDDDDADADVYYDDDDVQGVKISGEEDTCVECGTTFYLNVYLRYLQLKKGYLCDMCNEVLKRQERAKKRNQVSARRKRKTVALALLNKRQVLLPKLQDICIHEISNNINDVDVLGNIGETNLNKISQILSKNRSLNNKTIGLFLGPHCKALEFWDCSNVDSDSLNKIGSFCPYVESLTLHMCGQLHNDNMKYFSTNLPHLKHLSLDGPFLISDSMWQEFFETEVGKNLVSFEVRNTHRFGNDSLIGLLENCGSKLTLLKLSRLDTVDSGDVWSLLPHYLGESTLTELEISYPVREELITDDLIINILSVTGDTLEYLNLTGCSNLTDKLLSDGITKFCPLLRVLILDSLDQLTDEGFANAMGSYSTINQGGLTKVLLSNCVGLGDNALYALFQHSGSTLIELNTNSIHNLSKESLLQMFTDDLHPSKVEQQQQQEQNSISYFPQVHLLLLTTWDIGFVRSVDDEVVKAISDHCTKLQILEVYGNNRCSSRVLVREGLLLLGRQSDSI</sequence>
<proteinExistence type="predicted"/>
<dbReference type="GO" id="GO:0019005">
    <property type="term" value="C:SCF ubiquitin ligase complex"/>
    <property type="evidence" value="ECO:0007669"/>
    <property type="project" value="TreeGrafter"/>
</dbReference>
<evidence type="ECO:0000256" key="1">
    <source>
        <dbReference type="SAM" id="MobiDB-lite"/>
    </source>
</evidence>
<comment type="caution">
    <text evidence="3">The sequence shown here is derived from an EMBL/GenBank/DDBJ whole genome shotgun (WGS) entry which is preliminary data.</text>
</comment>
<dbReference type="OrthoDB" id="1924287at2759"/>
<feature type="compositionally biased region" description="Acidic residues" evidence="1">
    <location>
        <begin position="73"/>
        <end position="95"/>
    </location>
</feature>
<protein>
    <recommendedName>
        <fullName evidence="2">DNA repair protein rhp7 treble clef domain-containing protein</fullName>
    </recommendedName>
</protein>
<dbReference type="GO" id="GO:0031146">
    <property type="term" value="P:SCF-dependent proteasomal ubiquitin-dependent protein catabolic process"/>
    <property type="evidence" value="ECO:0007669"/>
    <property type="project" value="TreeGrafter"/>
</dbReference>
<evidence type="ECO:0000313" key="3">
    <source>
        <dbReference type="EMBL" id="KAG7191815.1"/>
    </source>
</evidence>
<dbReference type="RefSeq" id="XP_043047367.1">
    <property type="nucleotide sequence ID" value="XM_043193530.1"/>
</dbReference>
<evidence type="ECO:0000313" key="4">
    <source>
        <dbReference type="Proteomes" id="UP000790833"/>
    </source>
</evidence>
<dbReference type="SMART" id="SM00367">
    <property type="entry name" value="LRR_CC"/>
    <property type="match status" value="4"/>
</dbReference>
<feature type="domain" description="DNA repair protein rhp7 treble clef" evidence="2">
    <location>
        <begin position="109"/>
        <end position="146"/>
    </location>
</feature>
<gene>
    <name evidence="3" type="ORF">KQ657_002780</name>
</gene>
<dbReference type="InterPro" id="IPR006553">
    <property type="entry name" value="Leu-rich_rpt_Cys-con_subtyp"/>
</dbReference>
<dbReference type="PANTHER" id="PTHR13318:SF190">
    <property type="entry name" value="PARTNER OF PAIRED, ISOFORM B"/>
    <property type="match status" value="1"/>
</dbReference>
<feature type="region of interest" description="Disordered" evidence="1">
    <location>
        <begin position="1"/>
        <end position="95"/>
    </location>
</feature>
<reference evidence="3" key="1">
    <citation type="submission" date="2021-03" db="EMBL/GenBank/DDBJ databases">
        <authorList>
            <person name="Palmer J.M."/>
        </authorList>
    </citation>
    <scope>NUCLEOTIDE SEQUENCE</scope>
    <source>
        <strain evidence="3">ARV_011</strain>
    </source>
</reference>
<dbReference type="SUPFAM" id="SSF52047">
    <property type="entry name" value="RNI-like"/>
    <property type="match status" value="1"/>
</dbReference>
<dbReference type="PANTHER" id="PTHR13318">
    <property type="entry name" value="PARTNER OF PAIRED, ISOFORM B-RELATED"/>
    <property type="match status" value="1"/>
</dbReference>
<dbReference type="InterPro" id="IPR032675">
    <property type="entry name" value="LRR_dom_sf"/>
</dbReference>
<accession>A0A9P8AGU9</accession>
<evidence type="ECO:0000259" key="2">
    <source>
        <dbReference type="Pfam" id="PF23550"/>
    </source>
</evidence>
<organism evidence="3 4">
    <name type="scientific">Scheffersomyces spartinae</name>
    <dbReference type="NCBI Taxonomy" id="45513"/>
    <lineage>
        <taxon>Eukaryota</taxon>
        <taxon>Fungi</taxon>
        <taxon>Dikarya</taxon>
        <taxon>Ascomycota</taxon>
        <taxon>Saccharomycotina</taxon>
        <taxon>Pichiomycetes</taxon>
        <taxon>Debaryomycetaceae</taxon>
        <taxon>Scheffersomyces</taxon>
    </lineage>
</organism>
<dbReference type="GeneID" id="66116154"/>
<feature type="compositionally biased region" description="Basic residues" evidence="1">
    <location>
        <begin position="59"/>
        <end position="68"/>
    </location>
</feature>
<dbReference type="InterPro" id="IPR056451">
    <property type="entry name" value="Znf_Tbcl_Rhp7"/>
</dbReference>
<name>A0A9P8AGU9_9ASCO</name>
<dbReference type="Pfam" id="PF23550">
    <property type="entry name" value="zf_Tbcl_Rhp7"/>
    <property type="match status" value="1"/>
</dbReference>
<dbReference type="AlphaFoldDB" id="A0A9P8AGU9"/>
<feature type="compositionally biased region" description="Polar residues" evidence="1">
    <location>
        <begin position="1"/>
        <end position="17"/>
    </location>
</feature>
<keyword evidence="4" id="KW-1185">Reference proteome</keyword>